<organism evidence="12 13">
    <name type="scientific">Streptomyces alkaliterrae</name>
    <dbReference type="NCBI Taxonomy" id="2213162"/>
    <lineage>
        <taxon>Bacteria</taxon>
        <taxon>Bacillati</taxon>
        <taxon>Actinomycetota</taxon>
        <taxon>Actinomycetes</taxon>
        <taxon>Kitasatosporales</taxon>
        <taxon>Streptomycetaceae</taxon>
        <taxon>Streptomyces</taxon>
    </lineage>
</organism>
<evidence type="ECO:0000256" key="9">
    <source>
        <dbReference type="PROSITE-ProRule" id="PRU10141"/>
    </source>
</evidence>
<sequence length="341" mass="37298">MTEGTTLIQGRYRLVEVIGRGGMGEVWRARDESLGRRVAVKCLRPQRAQTDGELSGELRRRFRREARVAAGLQHRGVTVVHDFGESEGVPFLVMELLDGHNLSQLLDAEDGRPLAVTDIWDIAQQIAEALAYTHAQGVVHRDLKPANVMRLTDGTVKICDFGIAHLGQEAGFTARQTGGAAMGTPHYMSPEQIAGDDVDHRSDLYSMGCVLYEIAVGAPPFDLEDAWSVLVGHQETEPVPPRRLRDELPPELDDLVLTLLAKDPDRRPKDAAELARLVADGRHRPAFPVPVGPGPRRPAALTAPDPDADPPPPCCCWSTAWAGHPCWSCTASTPRCVGRWT</sequence>
<feature type="non-terminal residue" evidence="12">
    <location>
        <position position="341"/>
    </location>
</feature>
<keyword evidence="3" id="KW-0808">Transferase</keyword>
<evidence type="ECO:0000256" key="7">
    <source>
        <dbReference type="ARBA" id="ARBA00047899"/>
    </source>
</evidence>
<reference evidence="13" key="1">
    <citation type="submission" date="2020-05" db="EMBL/GenBank/DDBJ databases">
        <title>Classification of alakaliphilic streptomycetes isolated from an alkaline soil next to Lonar Crater, India and a proposal for the recognition of Streptomyces alkaliterrae sp. nov.</title>
        <authorList>
            <person name="Golinska P."/>
        </authorList>
    </citation>
    <scope>NUCLEOTIDE SEQUENCE [LARGE SCALE GENOMIC DNA]</scope>
    <source>
        <strain evidence="13">OF8</strain>
    </source>
</reference>
<evidence type="ECO:0000256" key="3">
    <source>
        <dbReference type="ARBA" id="ARBA00022679"/>
    </source>
</evidence>
<comment type="catalytic activity">
    <reaction evidence="8">
        <text>L-seryl-[protein] + ATP = O-phospho-L-seryl-[protein] + ADP + H(+)</text>
        <dbReference type="Rhea" id="RHEA:17989"/>
        <dbReference type="Rhea" id="RHEA-COMP:9863"/>
        <dbReference type="Rhea" id="RHEA-COMP:11604"/>
        <dbReference type="ChEBI" id="CHEBI:15378"/>
        <dbReference type="ChEBI" id="CHEBI:29999"/>
        <dbReference type="ChEBI" id="CHEBI:30616"/>
        <dbReference type="ChEBI" id="CHEBI:83421"/>
        <dbReference type="ChEBI" id="CHEBI:456216"/>
        <dbReference type="EC" id="2.7.11.1"/>
    </reaction>
</comment>
<evidence type="ECO:0000256" key="2">
    <source>
        <dbReference type="ARBA" id="ARBA00022527"/>
    </source>
</evidence>
<dbReference type="CDD" id="cd14014">
    <property type="entry name" value="STKc_PknB_like"/>
    <property type="match status" value="1"/>
</dbReference>
<evidence type="ECO:0000256" key="1">
    <source>
        <dbReference type="ARBA" id="ARBA00012513"/>
    </source>
</evidence>
<dbReference type="FunFam" id="3.30.200.20:FF:000035">
    <property type="entry name" value="Serine/threonine protein kinase Stk1"/>
    <property type="match status" value="1"/>
</dbReference>
<accession>A0A7W3X0V8</accession>
<dbReference type="Pfam" id="PF00069">
    <property type="entry name" value="Pkinase"/>
    <property type="match status" value="1"/>
</dbReference>
<protein>
    <recommendedName>
        <fullName evidence="1">non-specific serine/threonine protein kinase</fullName>
        <ecNumber evidence="1">2.7.11.1</ecNumber>
    </recommendedName>
</protein>
<dbReference type="PANTHER" id="PTHR43289:SF6">
    <property type="entry name" value="SERINE_THREONINE-PROTEIN KINASE NEKL-3"/>
    <property type="match status" value="1"/>
</dbReference>
<proteinExistence type="predicted"/>
<dbReference type="PANTHER" id="PTHR43289">
    <property type="entry name" value="MITOGEN-ACTIVATED PROTEIN KINASE KINASE KINASE 20-RELATED"/>
    <property type="match status" value="1"/>
</dbReference>
<evidence type="ECO:0000259" key="11">
    <source>
        <dbReference type="PROSITE" id="PS50011"/>
    </source>
</evidence>
<keyword evidence="6 9" id="KW-0067">ATP-binding</keyword>
<evidence type="ECO:0000256" key="10">
    <source>
        <dbReference type="SAM" id="MobiDB-lite"/>
    </source>
</evidence>
<dbReference type="SMART" id="SM00220">
    <property type="entry name" value="S_TKc"/>
    <property type="match status" value="1"/>
</dbReference>
<dbReference type="SUPFAM" id="SSF56112">
    <property type="entry name" value="Protein kinase-like (PK-like)"/>
    <property type="match status" value="1"/>
</dbReference>
<dbReference type="InterPro" id="IPR011009">
    <property type="entry name" value="Kinase-like_dom_sf"/>
</dbReference>
<dbReference type="PROSITE" id="PS00107">
    <property type="entry name" value="PROTEIN_KINASE_ATP"/>
    <property type="match status" value="1"/>
</dbReference>
<keyword evidence="4 9" id="KW-0547">Nucleotide-binding</keyword>
<evidence type="ECO:0000313" key="12">
    <source>
        <dbReference type="EMBL" id="MBB1262142.1"/>
    </source>
</evidence>
<dbReference type="GO" id="GO:0004674">
    <property type="term" value="F:protein serine/threonine kinase activity"/>
    <property type="evidence" value="ECO:0007669"/>
    <property type="project" value="UniProtKB-KW"/>
</dbReference>
<dbReference type="EC" id="2.7.11.1" evidence="1"/>
<keyword evidence="5 12" id="KW-0418">Kinase</keyword>
<feature type="domain" description="Protein kinase" evidence="11">
    <location>
        <begin position="12"/>
        <end position="287"/>
    </location>
</feature>
<evidence type="ECO:0000256" key="8">
    <source>
        <dbReference type="ARBA" id="ARBA00048679"/>
    </source>
</evidence>
<dbReference type="Gene3D" id="3.30.200.20">
    <property type="entry name" value="Phosphorylase Kinase, domain 1"/>
    <property type="match status" value="1"/>
</dbReference>
<dbReference type="FunFam" id="1.10.510.10:FF:000021">
    <property type="entry name" value="Serine/threonine protein kinase"/>
    <property type="match status" value="1"/>
</dbReference>
<gene>
    <name evidence="12" type="ORF">H3147_25530</name>
</gene>
<evidence type="ECO:0000313" key="13">
    <source>
        <dbReference type="Proteomes" id="UP000517765"/>
    </source>
</evidence>
<keyword evidence="2 12" id="KW-0723">Serine/threonine-protein kinase</keyword>
<dbReference type="GO" id="GO:0005524">
    <property type="term" value="F:ATP binding"/>
    <property type="evidence" value="ECO:0007669"/>
    <property type="project" value="UniProtKB-UniRule"/>
</dbReference>
<feature type="compositionally biased region" description="Pro residues" evidence="10">
    <location>
        <begin position="287"/>
        <end position="296"/>
    </location>
</feature>
<dbReference type="Gene3D" id="1.10.510.10">
    <property type="entry name" value="Transferase(Phosphotransferase) domain 1"/>
    <property type="match status" value="1"/>
</dbReference>
<feature type="binding site" evidence="9">
    <location>
        <position position="41"/>
    </location>
    <ligand>
        <name>ATP</name>
        <dbReference type="ChEBI" id="CHEBI:30616"/>
    </ligand>
</feature>
<dbReference type="EMBL" id="JABJXA010000265">
    <property type="protein sequence ID" value="MBB1262142.1"/>
    <property type="molecule type" value="Genomic_DNA"/>
</dbReference>
<comment type="caution">
    <text evidence="12">The sequence shown here is derived from an EMBL/GenBank/DDBJ whole genome shotgun (WGS) entry which is preliminary data.</text>
</comment>
<dbReference type="InterPro" id="IPR017441">
    <property type="entry name" value="Protein_kinase_ATP_BS"/>
</dbReference>
<evidence type="ECO:0000256" key="6">
    <source>
        <dbReference type="ARBA" id="ARBA00022840"/>
    </source>
</evidence>
<evidence type="ECO:0000256" key="4">
    <source>
        <dbReference type="ARBA" id="ARBA00022741"/>
    </source>
</evidence>
<dbReference type="PROSITE" id="PS50011">
    <property type="entry name" value="PROTEIN_KINASE_DOM"/>
    <property type="match status" value="1"/>
</dbReference>
<dbReference type="InterPro" id="IPR000719">
    <property type="entry name" value="Prot_kinase_dom"/>
</dbReference>
<comment type="catalytic activity">
    <reaction evidence="7">
        <text>L-threonyl-[protein] + ATP = O-phospho-L-threonyl-[protein] + ADP + H(+)</text>
        <dbReference type="Rhea" id="RHEA:46608"/>
        <dbReference type="Rhea" id="RHEA-COMP:11060"/>
        <dbReference type="Rhea" id="RHEA-COMP:11605"/>
        <dbReference type="ChEBI" id="CHEBI:15378"/>
        <dbReference type="ChEBI" id="CHEBI:30013"/>
        <dbReference type="ChEBI" id="CHEBI:30616"/>
        <dbReference type="ChEBI" id="CHEBI:61977"/>
        <dbReference type="ChEBI" id="CHEBI:456216"/>
        <dbReference type="EC" id="2.7.11.1"/>
    </reaction>
</comment>
<feature type="region of interest" description="Disordered" evidence="10">
    <location>
        <begin position="284"/>
        <end position="308"/>
    </location>
</feature>
<dbReference type="GO" id="GO:0045717">
    <property type="term" value="P:negative regulation of fatty acid biosynthetic process"/>
    <property type="evidence" value="ECO:0007669"/>
    <property type="project" value="UniProtKB-ARBA"/>
</dbReference>
<name>A0A7W3X0V8_9ACTN</name>
<dbReference type="Proteomes" id="UP000517765">
    <property type="component" value="Unassembled WGS sequence"/>
</dbReference>
<dbReference type="AlphaFoldDB" id="A0A7W3X0V8"/>
<evidence type="ECO:0000256" key="5">
    <source>
        <dbReference type="ARBA" id="ARBA00022777"/>
    </source>
</evidence>
<dbReference type="RefSeq" id="WP_181356557.1">
    <property type="nucleotide sequence ID" value="NZ_JABJXA010000265.1"/>
</dbReference>